<accession>A0ABT5BE71</accession>
<dbReference type="RefSeq" id="WP_272004155.1">
    <property type="nucleotide sequence ID" value="NZ_JAQNDN010000019.1"/>
</dbReference>
<evidence type="ECO:0000313" key="2">
    <source>
        <dbReference type="Proteomes" id="UP001217838"/>
    </source>
</evidence>
<dbReference type="Proteomes" id="UP001217838">
    <property type="component" value="Unassembled WGS sequence"/>
</dbReference>
<reference evidence="1 2" key="1">
    <citation type="submission" date="2022-11" db="EMBL/GenBank/DDBJ databases">
        <title>Minimal conservation of predation-associated metabolite biosynthetic gene clusters underscores biosynthetic potential of Myxococcota including descriptions for ten novel species: Archangium lansinium sp. nov., Myxococcus landrumus sp. nov., Nannocystis bai.</title>
        <authorList>
            <person name="Ahearne A."/>
            <person name="Stevens C."/>
            <person name="Dowd S."/>
        </authorList>
    </citation>
    <scope>NUCLEOTIDE SEQUENCE [LARGE SCALE GENOMIC DNA]</scope>
    <source>
        <strain evidence="1 2">NCELM</strain>
    </source>
</reference>
<gene>
    <name evidence="1" type="ORF">POL58_32100</name>
</gene>
<name>A0ABT5BE71_9BACT</name>
<protein>
    <submittedName>
        <fullName evidence="1">Uncharacterized protein</fullName>
    </submittedName>
</protein>
<organism evidence="1 2">
    <name type="scientific">Nannocystis radixulma</name>
    <dbReference type="NCBI Taxonomy" id="2995305"/>
    <lineage>
        <taxon>Bacteria</taxon>
        <taxon>Pseudomonadati</taxon>
        <taxon>Myxococcota</taxon>
        <taxon>Polyangia</taxon>
        <taxon>Nannocystales</taxon>
        <taxon>Nannocystaceae</taxon>
        <taxon>Nannocystis</taxon>
    </lineage>
</organism>
<proteinExistence type="predicted"/>
<keyword evidence="2" id="KW-1185">Reference proteome</keyword>
<sequence>MLTAVFMAALLSTSSPDDGGQRPRLTDYLDEICADAPDGACAPLYALVESIELLAQPGGIDAGSWCCNTCTPGTTPSGPKVTCQGCAQGGKSWKCGGNSIKFADRPVHLDCPGTTVEAGETVSCY</sequence>
<dbReference type="EMBL" id="JAQNDN010000019">
    <property type="protein sequence ID" value="MDC0672436.1"/>
    <property type="molecule type" value="Genomic_DNA"/>
</dbReference>
<evidence type="ECO:0000313" key="1">
    <source>
        <dbReference type="EMBL" id="MDC0672436.1"/>
    </source>
</evidence>
<comment type="caution">
    <text evidence="1">The sequence shown here is derived from an EMBL/GenBank/DDBJ whole genome shotgun (WGS) entry which is preliminary data.</text>
</comment>